<organism evidence="3 4">
    <name type="scientific">Rhizobium subbaraonis</name>
    <dbReference type="NCBI Taxonomy" id="908946"/>
    <lineage>
        <taxon>Bacteria</taxon>
        <taxon>Pseudomonadati</taxon>
        <taxon>Pseudomonadota</taxon>
        <taxon>Alphaproteobacteria</taxon>
        <taxon>Hyphomicrobiales</taxon>
        <taxon>Rhizobiaceae</taxon>
        <taxon>Rhizobium/Agrobacterium group</taxon>
        <taxon>Rhizobium</taxon>
    </lineage>
</organism>
<keyword evidence="1" id="KW-0175">Coiled coil</keyword>
<feature type="coiled-coil region" evidence="1">
    <location>
        <begin position="176"/>
        <end position="203"/>
    </location>
</feature>
<dbReference type="Proteomes" id="UP000219167">
    <property type="component" value="Unassembled WGS sequence"/>
</dbReference>
<evidence type="ECO:0000313" key="3">
    <source>
        <dbReference type="EMBL" id="SOC40290.1"/>
    </source>
</evidence>
<proteinExistence type="predicted"/>
<evidence type="ECO:0000256" key="1">
    <source>
        <dbReference type="SAM" id="Coils"/>
    </source>
</evidence>
<feature type="compositionally biased region" description="Basic and acidic residues" evidence="2">
    <location>
        <begin position="141"/>
        <end position="151"/>
    </location>
</feature>
<reference evidence="3 4" key="1">
    <citation type="submission" date="2017-08" db="EMBL/GenBank/DDBJ databases">
        <authorList>
            <person name="de Groot N.N."/>
        </authorList>
    </citation>
    <scope>NUCLEOTIDE SEQUENCE [LARGE SCALE GENOMIC DNA]</scope>
    <source>
        <strain evidence="3 4">JC85</strain>
    </source>
</reference>
<accession>A0A285UEH8</accession>
<name>A0A285UEH8_9HYPH</name>
<keyword evidence="4" id="KW-1185">Reference proteome</keyword>
<evidence type="ECO:0000313" key="4">
    <source>
        <dbReference type="Proteomes" id="UP000219167"/>
    </source>
</evidence>
<evidence type="ECO:0000256" key="2">
    <source>
        <dbReference type="SAM" id="MobiDB-lite"/>
    </source>
</evidence>
<feature type="coiled-coil region" evidence="1">
    <location>
        <begin position="28"/>
        <end position="63"/>
    </location>
</feature>
<feature type="region of interest" description="Disordered" evidence="2">
    <location>
        <begin position="120"/>
        <end position="175"/>
    </location>
</feature>
<gene>
    <name evidence="3" type="ORF">SAMN05892877_10799</name>
</gene>
<dbReference type="EMBL" id="OBQD01000007">
    <property type="protein sequence ID" value="SOC40290.1"/>
    <property type="molecule type" value="Genomic_DNA"/>
</dbReference>
<dbReference type="RefSeq" id="WP_097139625.1">
    <property type="nucleotide sequence ID" value="NZ_OBQD01000007.1"/>
</dbReference>
<dbReference type="AlphaFoldDB" id="A0A285UEH8"/>
<sequence>MTSISSIGAGSLLYRRSAPALEPEDTALQEAREALSTLKRTSQQTQQDREAAAEEKLERIKEELRMLIQFGFPPEVIARRLAQLGKELGAAIRQYADGAATQAGAQVAAAGTVADTVATDGASQSATVETDGAYAQARGEASADDREDDRPPFGYGETTDLARDRTPAGGSDRNIADEFKSLAARIKAMMREAEEDMEQHNKTTAGFQDGSAGIDAALSLLDGATGNAAGSTLSASMALTL</sequence>
<protein>
    <submittedName>
        <fullName evidence="3">Uncharacterized protein</fullName>
    </submittedName>
</protein>